<protein>
    <submittedName>
        <fullName evidence="8">Exportin 6</fullName>
    </submittedName>
</protein>
<dbReference type="GO" id="GO:0005634">
    <property type="term" value="C:nucleus"/>
    <property type="evidence" value="ECO:0007669"/>
    <property type="project" value="UniProtKB-SubCell"/>
</dbReference>
<dbReference type="SUPFAM" id="SSF48371">
    <property type="entry name" value="ARM repeat"/>
    <property type="match status" value="1"/>
</dbReference>
<evidence type="ECO:0000256" key="3">
    <source>
        <dbReference type="ARBA" id="ARBA00009466"/>
    </source>
</evidence>
<evidence type="ECO:0000256" key="1">
    <source>
        <dbReference type="ARBA" id="ARBA00004123"/>
    </source>
</evidence>
<reference evidence="8" key="3">
    <citation type="submission" date="2025-09" db="UniProtKB">
        <authorList>
            <consortium name="Ensembl"/>
        </authorList>
    </citation>
    <scope>IDENTIFICATION</scope>
</reference>
<evidence type="ECO:0000313" key="9">
    <source>
        <dbReference type="Proteomes" id="UP000472263"/>
    </source>
</evidence>
<comment type="similarity">
    <text evidence="3">Belongs to the exportin family.</text>
</comment>
<accession>A0A667Y653</accession>
<evidence type="ECO:0000256" key="4">
    <source>
        <dbReference type="ARBA" id="ARBA00022448"/>
    </source>
</evidence>
<dbReference type="AlphaFoldDB" id="A0A667Y653"/>
<dbReference type="Proteomes" id="UP000472263">
    <property type="component" value="Chromosome 8"/>
</dbReference>
<gene>
    <name evidence="8" type="primary">XPO6</name>
    <name evidence="8" type="synonym">xpo6</name>
</gene>
<evidence type="ECO:0000256" key="2">
    <source>
        <dbReference type="ARBA" id="ARBA00004496"/>
    </source>
</evidence>
<keyword evidence="5" id="KW-0963">Cytoplasm</keyword>
<evidence type="ECO:0000256" key="6">
    <source>
        <dbReference type="ARBA" id="ARBA00022927"/>
    </source>
</evidence>
<dbReference type="GO" id="GO:0005737">
    <property type="term" value="C:cytoplasm"/>
    <property type="evidence" value="ECO:0007669"/>
    <property type="project" value="UniProtKB-SubCell"/>
</dbReference>
<dbReference type="InterPro" id="IPR016024">
    <property type="entry name" value="ARM-type_fold"/>
</dbReference>
<dbReference type="GO" id="GO:0005049">
    <property type="term" value="F:nuclear export signal receptor activity"/>
    <property type="evidence" value="ECO:0007669"/>
    <property type="project" value="InterPro"/>
</dbReference>
<keyword evidence="9" id="KW-1185">Reference proteome</keyword>
<evidence type="ECO:0000313" key="8">
    <source>
        <dbReference type="Ensembl" id="ENSMMDP00005022098.1"/>
    </source>
</evidence>
<keyword evidence="7" id="KW-0539">Nucleus</keyword>
<dbReference type="PANTHER" id="PTHR21452">
    <property type="entry name" value="EXPORTIN-6"/>
    <property type="match status" value="1"/>
</dbReference>
<keyword evidence="6" id="KW-0653">Protein transport</keyword>
<dbReference type="GO" id="GO:0006611">
    <property type="term" value="P:protein export from nucleus"/>
    <property type="evidence" value="ECO:0007669"/>
    <property type="project" value="InterPro"/>
</dbReference>
<dbReference type="Ensembl" id="ENSMMDT00005022591.1">
    <property type="protein sequence ID" value="ENSMMDP00005022098.1"/>
    <property type="gene ID" value="ENSMMDG00005009995.1"/>
</dbReference>
<keyword evidence="4" id="KW-0813">Transport</keyword>
<evidence type="ECO:0000256" key="7">
    <source>
        <dbReference type="ARBA" id="ARBA00023242"/>
    </source>
</evidence>
<organism evidence="8 9">
    <name type="scientific">Myripristis murdjan</name>
    <name type="common">pinecone soldierfish</name>
    <dbReference type="NCBI Taxonomy" id="586833"/>
    <lineage>
        <taxon>Eukaryota</taxon>
        <taxon>Metazoa</taxon>
        <taxon>Chordata</taxon>
        <taxon>Craniata</taxon>
        <taxon>Vertebrata</taxon>
        <taxon>Euteleostomi</taxon>
        <taxon>Actinopterygii</taxon>
        <taxon>Neopterygii</taxon>
        <taxon>Teleostei</taxon>
        <taxon>Neoteleostei</taxon>
        <taxon>Acanthomorphata</taxon>
        <taxon>Holocentriformes</taxon>
        <taxon>Holocentridae</taxon>
        <taxon>Myripristis</taxon>
    </lineage>
</organism>
<comment type="subcellular location">
    <subcellularLocation>
        <location evidence="2">Cytoplasm</location>
    </subcellularLocation>
    <subcellularLocation>
        <location evidence="1">Nucleus</location>
    </subcellularLocation>
</comment>
<dbReference type="PANTHER" id="PTHR21452:SF4">
    <property type="entry name" value="EXPORTIN-6"/>
    <property type="match status" value="1"/>
</dbReference>
<dbReference type="InterPro" id="IPR040016">
    <property type="entry name" value="XPO6"/>
</dbReference>
<name>A0A667Y653_9TELE</name>
<proteinExistence type="inferred from homology"/>
<reference evidence="8" key="1">
    <citation type="submission" date="2019-06" db="EMBL/GenBank/DDBJ databases">
        <authorList>
            <consortium name="Wellcome Sanger Institute Data Sharing"/>
        </authorList>
    </citation>
    <scope>NUCLEOTIDE SEQUENCE [LARGE SCALE GENOMIC DNA]</scope>
</reference>
<sequence>ILSFNLQYKDALVLLLREVLNRIQFRYNQAQLEELDDETLDDDQQTEWQRYLRQSLEVVAKIVFVFPVLQENLDVYLGLQQFIVTTGTSRRLNITAENDCRRLHCSLRDLSSLLQAVGRLAEYFIGEVFAARFNDALAVVERLVEVTCYGSQTSLYDLETAVPSVLKPDLIDSHALCKSSDSSWLSRFCCHVSLKSCLGSRRYGKVTPIFSRFQVPEKLLLSACHLMVSITSTVRPVFLVTLPAVQNIFNLITQNQTRRLPQEAHMLVCRALSNMLLLPWPNLPESEQQWQTRSSNHASLLAALTRDYRILRGTANLPPRGPDLDQMKTVLQQTLPVLRDIVNSISGESTKSRQICYQSLQESVQVSLSLFPVFIQQPDVTDEMLAFFLTLFQALRVQMGVPFTGQIIHTFLSMFTREQLAASILQEGSAGCRVVQKFLKILQVVVQEPGQAFKPFLPSILSLCMEQVYPIVAERSSPDVKAEMFELLYQILHQNWRYFFKTSVLASVQKIASEDTMENEAQFTAAMQAFGQSFLQPDIHIFKQNLSYLESLNSKHKLYHRKLFRTSMLFHFINVLLQVLLHKSHDLLQEEITLAIYNMASVDFDAFYSAFMPEFLNGCQGVDTNQRAVLARNFKLERDLPSFTQSVHRLVNDLRYYRLCNSSLPTGTVKL</sequence>
<reference evidence="8" key="2">
    <citation type="submission" date="2025-08" db="UniProtKB">
        <authorList>
            <consortium name="Ensembl"/>
        </authorList>
    </citation>
    <scope>IDENTIFICATION</scope>
</reference>
<dbReference type="GeneTree" id="ENSGT00390000002810"/>
<evidence type="ECO:0000256" key="5">
    <source>
        <dbReference type="ARBA" id="ARBA00022490"/>
    </source>
</evidence>